<dbReference type="EMBL" id="JACNIG010000051">
    <property type="protein sequence ID" value="MBC8430527.1"/>
    <property type="molecule type" value="Genomic_DNA"/>
</dbReference>
<evidence type="ECO:0000313" key="1">
    <source>
        <dbReference type="EMBL" id="MBC8430527.1"/>
    </source>
</evidence>
<name>A0A8J6NZM4_9BACT</name>
<evidence type="ECO:0000313" key="2">
    <source>
        <dbReference type="Proteomes" id="UP000605201"/>
    </source>
</evidence>
<gene>
    <name evidence="1" type="ORF">H8D96_01280</name>
</gene>
<sequence length="58" mass="6296">MDVTCFVKKEGNQYASLCVELDVASCGRTKKDALDGLNALLKHSHANPDWMPPVSCST</sequence>
<accession>A0A8J6NZM4</accession>
<protein>
    <recommendedName>
        <fullName evidence="3">Type II toxin-antitoxin system HicB family antitoxin</fullName>
    </recommendedName>
</protein>
<dbReference type="Proteomes" id="UP000605201">
    <property type="component" value="Unassembled WGS sequence"/>
</dbReference>
<reference evidence="1 2" key="1">
    <citation type="submission" date="2020-08" db="EMBL/GenBank/DDBJ databases">
        <title>Bridging the membrane lipid divide: bacteria of the FCB group superphylum have the potential to synthesize archaeal ether lipids.</title>
        <authorList>
            <person name="Villanueva L."/>
            <person name="Von Meijenfeldt F.A.B."/>
            <person name="Westbye A.B."/>
            <person name="Yadav S."/>
            <person name="Hopmans E.C."/>
            <person name="Dutilh B.E."/>
            <person name="Sinninghe Damste J.S."/>
        </authorList>
    </citation>
    <scope>NUCLEOTIDE SEQUENCE [LARGE SCALE GENOMIC DNA]</scope>
    <source>
        <strain evidence="1">NIOZ-UU17</strain>
    </source>
</reference>
<evidence type="ECO:0008006" key="3">
    <source>
        <dbReference type="Google" id="ProtNLM"/>
    </source>
</evidence>
<proteinExistence type="predicted"/>
<comment type="caution">
    <text evidence="1">The sequence shown here is derived from an EMBL/GenBank/DDBJ whole genome shotgun (WGS) entry which is preliminary data.</text>
</comment>
<organism evidence="1 2">
    <name type="scientific">Candidatus Desulfatibia vada</name>
    <dbReference type="NCBI Taxonomy" id="2841696"/>
    <lineage>
        <taxon>Bacteria</taxon>
        <taxon>Pseudomonadati</taxon>
        <taxon>Thermodesulfobacteriota</taxon>
        <taxon>Desulfobacteria</taxon>
        <taxon>Desulfobacterales</taxon>
        <taxon>Desulfobacterales incertae sedis</taxon>
        <taxon>Candidatus Desulfatibia</taxon>
    </lineage>
</organism>
<dbReference type="AlphaFoldDB" id="A0A8J6NZM4"/>